<dbReference type="PANTHER" id="PTHR33254:SF4">
    <property type="entry name" value="4-HYDROXY-4-METHYL-2-OXOGLUTARATE ALDOLASE 3-RELATED"/>
    <property type="match status" value="1"/>
</dbReference>
<evidence type="ECO:0000256" key="1">
    <source>
        <dbReference type="ARBA" id="ARBA00001968"/>
    </source>
</evidence>
<comment type="caution">
    <text evidence="6">The sequence shown here is derived from an EMBL/GenBank/DDBJ whole genome shotgun (WGS) entry which is preliminary data.</text>
</comment>
<dbReference type="GO" id="GO:0047443">
    <property type="term" value="F:4-hydroxy-4-methyl-2-oxoglutarate aldolase activity"/>
    <property type="evidence" value="ECO:0007669"/>
    <property type="project" value="TreeGrafter"/>
</dbReference>
<gene>
    <name evidence="6" type="ORF">BN2476_990020</name>
</gene>
<dbReference type="Pfam" id="PF03737">
    <property type="entry name" value="RraA-like"/>
    <property type="match status" value="1"/>
</dbReference>
<organism evidence="6 7">
    <name type="scientific">Paraburkholderia piptadeniae</name>
    <dbReference type="NCBI Taxonomy" id="1701573"/>
    <lineage>
        <taxon>Bacteria</taxon>
        <taxon>Pseudomonadati</taxon>
        <taxon>Pseudomonadota</taxon>
        <taxon>Betaproteobacteria</taxon>
        <taxon>Burkholderiales</taxon>
        <taxon>Burkholderiaceae</taxon>
        <taxon>Paraburkholderia</taxon>
    </lineage>
</organism>
<proteinExistence type="predicted"/>
<dbReference type="SUPFAM" id="SSF89562">
    <property type="entry name" value="RraA-like"/>
    <property type="match status" value="1"/>
</dbReference>
<dbReference type="AlphaFoldDB" id="A0A1N7SUH7"/>
<sequence length="232" mass="24182">MARPAMKNDLIQRLKRLDTCAVSDALDRLGITGQVTTSLPRRASNLKIAGTAVTCRLVRAGEAVRSDTPVRHLGTTAIELANSGDIIVVEQRTGIDAGCWGGILSLAASIKGIAGVVADGPVRDIEEAHEYNLPVFCSALTARTARGRVEEDSVNAPVCVGGVIVQAGDPVIADSSAVVFLPAARAAEIIAMAEQIAAREAAMTKDLLAGRAVTEVMGKDYEHMLVGDAIKG</sequence>
<dbReference type="InterPro" id="IPR036704">
    <property type="entry name" value="RraA/RraA-like_sf"/>
</dbReference>
<keyword evidence="5" id="KW-0479">Metal-binding</keyword>
<evidence type="ECO:0000313" key="7">
    <source>
        <dbReference type="Proteomes" id="UP000195569"/>
    </source>
</evidence>
<evidence type="ECO:0000256" key="4">
    <source>
        <dbReference type="ARBA" id="ARBA00030169"/>
    </source>
</evidence>
<keyword evidence="6" id="KW-0808">Transferase</keyword>
<evidence type="ECO:0000256" key="2">
    <source>
        <dbReference type="ARBA" id="ARBA00016549"/>
    </source>
</evidence>
<dbReference type="GO" id="GO:0046872">
    <property type="term" value="F:metal ion binding"/>
    <property type="evidence" value="ECO:0007669"/>
    <property type="project" value="UniProtKB-KW"/>
</dbReference>
<protein>
    <recommendedName>
        <fullName evidence="2">Putative 4-hydroxy-4-methyl-2-oxoglutarate aldolase</fullName>
    </recommendedName>
    <alternativeName>
        <fullName evidence="3">Regulator of ribonuclease activity homolog</fullName>
    </alternativeName>
    <alternativeName>
        <fullName evidence="4">RraA-like protein</fullName>
    </alternativeName>
</protein>
<accession>A0A1N7SUH7</accession>
<evidence type="ECO:0000256" key="5">
    <source>
        <dbReference type="PIRSR" id="PIRSR605493-1"/>
    </source>
</evidence>
<evidence type="ECO:0000256" key="3">
    <source>
        <dbReference type="ARBA" id="ARBA00029596"/>
    </source>
</evidence>
<feature type="binding site" evidence="5">
    <location>
        <begin position="101"/>
        <end position="104"/>
    </location>
    <ligand>
        <name>substrate</name>
    </ligand>
</feature>
<dbReference type="PANTHER" id="PTHR33254">
    <property type="entry name" value="4-HYDROXY-4-METHYL-2-OXOGLUTARATE ALDOLASE 3-RELATED"/>
    <property type="match status" value="1"/>
</dbReference>
<dbReference type="InterPro" id="IPR005493">
    <property type="entry name" value="RraA/RraA-like"/>
</dbReference>
<comment type="cofactor">
    <cofactor evidence="1">
        <name>a divalent metal cation</name>
        <dbReference type="ChEBI" id="CHEBI:60240"/>
    </cofactor>
</comment>
<dbReference type="GO" id="GO:0008948">
    <property type="term" value="F:oxaloacetate decarboxylase activity"/>
    <property type="evidence" value="ECO:0007669"/>
    <property type="project" value="TreeGrafter"/>
</dbReference>
<keyword evidence="5" id="KW-0460">Magnesium</keyword>
<name>A0A1N7SUH7_9BURK</name>
<keyword evidence="6" id="KW-0489">Methyltransferase</keyword>
<dbReference type="Proteomes" id="UP000195569">
    <property type="component" value="Unassembled WGS sequence"/>
</dbReference>
<comment type="cofactor">
    <cofactor evidence="5">
        <name>Mg(2+)</name>
        <dbReference type="ChEBI" id="CHEBI:18420"/>
    </cofactor>
</comment>
<dbReference type="CDD" id="cd16841">
    <property type="entry name" value="RraA_family"/>
    <property type="match status" value="1"/>
</dbReference>
<feature type="binding site" evidence="5">
    <location>
        <position position="123"/>
    </location>
    <ligand>
        <name>substrate</name>
    </ligand>
</feature>
<keyword evidence="7" id="KW-1185">Reference proteome</keyword>
<dbReference type="GO" id="GO:0032259">
    <property type="term" value="P:methylation"/>
    <property type="evidence" value="ECO:0007669"/>
    <property type="project" value="UniProtKB-KW"/>
</dbReference>
<dbReference type="Gene3D" id="3.50.30.40">
    <property type="entry name" value="Ribonuclease E inhibitor RraA/RraA-like"/>
    <property type="match status" value="1"/>
</dbReference>
<evidence type="ECO:0000313" key="6">
    <source>
        <dbReference type="EMBL" id="SIT51042.1"/>
    </source>
</evidence>
<dbReference type="EMBL" id="CYGY02000099">
    <property type="protein sequence ID" value="SIT51042.1"/>
    <property type="molecule type" value="Genomic_DNA"/>
</dbReference>
<reference evidence="6" key="1">
    <citation type="submission" date="2016-12" db="EMBL/GenBank/DDBJ databases">
        <authorList>
            <person name="Moulin L."/>
        </authorList>
    </citation>
    <scope>NUCLEOTIDE SEQUENCE [LARGE SCALE GENOMIC DNA]</scope>
    <source>
        <strain evidence="6">STM 7183</strain>
    </source>
</reference>
<dbReference type="GO" id="GO:0008168">
    <property type="term" value="F:methyltransferase activity"/>
    <property type="evidence" value="ECO:0007669"/>
    <property type="project" value="UniProtKB-KW"/>
</dbReference>
<feature type="binding site" evidence="5">
    <location>
        <position position="124"/>
    </location>
    <ligand>
        <name>Mg(2+)</name>
        <dbReference type="ChEBI" id="CHEBI:18420"/>
    </ligand>
</feature>